<evidence type="ECO:0000256" key="3">
    <source>
        <dbReference type="ARBA" id="ARBA00022692"/>
    </source>
</evidence>
<feature type="transmembrane region" description="Helical" evidence="10">
    <location>
        <begin position="85"/>
        <end position="111"/>
    </location>
</feature>
<protein>
    <recommendedName>
        <fullName evidence="10">Probable lipid II flippase MurJ</fullName>
    </recommendedName>
</protein>
<feature type="transmembrane region" description="Helical" evidence="10">
    <location>
        <begin position="379"/>
        <end position="399"/>
    </location>
</feature>
<evidence type="ECO:0000256" key="6">
    <source>
        <dbReference type="ARBA" id="ARBA00022989"/>
    </source>
</evidence>
<feature type="transmembrane region" description="Helical" evidence="10">
    <location>
        <begin position="445"/>
        <end position="463"/>
    </location>
</feature>
<feature type="transmembrane region" description="Helical" evidence="10">
    <location>
        <begin position="475"/>
        <end position="496"/>
    </location>
</feature>
<feature type="transmembrane region" description="Helical" evidence="10">
    <location>
        <begin position="131"/>
        <end position="149"/>
    </location>
</feature>
<organism evidence="12 13">
    <name type="scientific">Pelagibacter ubique</name>
    <dbReference type="NCBI Taxonomy" id="198252"/>
    <lineage>
        <taxon>Bacteria</taxon>
        <taxon>Pseudomonadati</taxon>
        <taxon>Pseudomonadota</taxon>
        <taxon>Alphaproteobacteria</taxon>
        <taxon>Candidatus Pelagibacterales</taxon>
        <taxon>Candidatus Pelagibacteraceae</taxon>
        <taxon>Candidatus Pelagibacter</taxon>
    </lineage>
</organism>
<name>A0ABX1T3J4_PELUQ</name>
<reference evidence="12 13" key="1">
    <citation type="submission" date="2019-07" db="EMBL/GenBank/DDBJ databases">
        <title>SAR11 Genome Evolution.</title>
        <authorList>
            <person name="Giovannoni S."/>
        </authorList>
    </citation>
    <scope>NUCLEOTIDE SEQUENCE [LARGE SCALE GENOMIC DNA]</scope>
    <source>
        <strain evidence="12 13">HTCC9565</strain>
    </source>
</reference>
<keyword evidence="4 10" id="KW-0133">Cell shape</keyword>
<accession>A0ABX1T3J4</accession>
<comment type="pathway">
    <text evidence="10">Cell wall biogenesis; peptidoglycan biosynthesis.</text>
</comment>
<keyword evidence="10" id="KW-0997">Cell inner membrane</keyword>
<evidence type="ECO:0000256" key="7">
    <source>
        <dbReference type="ARBA" id="ARBA00023136"/>
    </source>
</evidence>
<evidence type="ECO:0000256" key="2">
    <source>
        <dbReference type="ARBA" id="ARBA00022475"/>
    </source>
</evidence>
<feature type="transmembrane region" description="Helical" evidence="10">
    <location>
        <begin position="227"/>
        <end position="256"/>
    </location>
</feature>
<feature type="transmembrane region" description="Helical" evidence="10">
    <location>
        <begin position="268"/>
        <end position="289"/>
    </location>
</feature>
<evidence type="ECO:0000256" key="5">
    <source>
        <dbReference type="ARBA" id="ARBA00022984"/>
    </source>
</evidence>
<comment type="function">
    <text evidence="8 10 11">Involved in peptidoglycan biosynthesis. Transports lipid-linked peptidoglycan precursors from the inner to the outer leaflet of the cytoplasmic membrane.</text>
</comment>
<gene>
    <name evidence="10" type="primary">murJ</name>
    <name evidence="12" type="ORF">VP91_00004020</name>
</gene>
<dbReference type="NCBIfam" id="TIGR01695">
    <property type="entry name" value="murJ_mviN"/>
    <property type="match status" value="1"/>
</dbReference>
<evidence type="ECO:0000256" key="11">
    <source>
        <dbReference type="PIRNR" id="PIRNR002869"/>
    </source>
</evidence>
<keyword evidence="10 11" id="KW-0961">Cell wall biogenesis/degradation</keyword>
<proteinExistence type="inferred from homology"/>
<comment type="caution">
    <text evidence="12">The sequence shown here is derived from an EMBL/GenBank/DDBJ whole genome shotgun (WGS) entry which is preliminary data.</text>
</comment>
<evidence type="ECO:0000256" key="4">
    <source>
        <dbReference type="ARBA" id="ARBA00022960"/>
    </source>
</evidence>
<feature type="transmembrane region" description="Helical" evidence="10">
    <location>
        <begin position="156"/>
        <end position="179"/>
    </location>
</feature>
<dbReference type="Proteomes" id="UP001166004">
    <property type="component" value="Unassembled WGS sequence"/>
</dbReference>
<dbReference type="EMBL" id="LANA01000001">
    <property type="protein sequence ID" value="NMN67260.1"/>
    <property type="molecule type" value="Genomic_DNA"/>
</dbReference>
<evidence type="ECO:0000256" key="9">
    <source>
        <dbReference type="ARBA" id="ARBA00061532"/>
    </source>
</evidence>
<evidence type="ECO:0000256" key="8">
    <source>
        <dbReference type="ARBA" id="ARBA00060041"/>
    </source>
</evidence>
<dbReference type="InterPro" id="IPR004268">
    <property type="entry name" value="MurJ"/>
</dbReference>
<keyword evidence="3 10" id="KW-0812">Transmembrane</keyword>
<keyword evidence="6 10" id="KW-1133">Transmembrane helix</keyword>
<dbReference type="CDD" id="cd13123">
    <property type="entry name" value="MATE_MurJ_like"/>
    <property type="match status" value="1"/>
</dbReference>
<dbReference type="Pfam" id="PF03023">
    <property type="entry name" value="MurJ"/>
    <property type="match status" value="1"/>
</dbReference>
<keyword evidence="7 10" id="KW-0472">Membrane</keyword>
<feature type="transmembrane region" description="Helical" evidence="10">
    <location>
        <begin position="350"/>
        <end position="372"/>
    </location>
</feature>
<evidence type="ECO:0000313" key="13">
    <source>
        <dbReference type="Proteomes" id="UP001166004"/>
    </source>
</evidence>
<feature type="transmembrane region" description="Helical" evidence="10">
    <location>
        <begin position="405"/>
        <end position="425"/>
    </location>
</feature>
<dbReference type="PIRSF" id="PIRSF002869">
    <property type="entry name" value="MviN"/>
    <property type="match status" value="1"/>
</dbReference>
<feature type="transmembrane region" description="Helical" evidence="10">
    <location>
        <begin position="185"/>
        <end position="206"/>
    </location>
</feature>
<evidence type="ECO:0000256" key="1">
    <source>
        <dbReference type="ARBA" id="ARBA00004651"/>
    </source>
</evidence>
<keyword evidence="13" id="KW-1185">Reference proteome</keyword>
<dbReference type="InterPro" id="IPR051050">
    <property type="entry name" value="Lipid_II_flippase_MurJ/MviN"/>
</dbReference>
<dbReference type="PANTHER" id="PTHR47019">
    <property type="entry name" value="LIPID II FLIPPASE MURJ"/>
    <property type="match status" value="1"/>
</dbReference>
<evidence type="ECO:0000313" key="12">
    <source>
        <dbReference type="EMBL" id="NMN67260.1"/>
    </source>
</evidence>
<comment type="subcellular location">
    <subcellularLocation>
        <location evidence="10">Cell inner membrane</location>
        <topology evidence="10">Multi-pass membrane protein</topology>
    </subcellularLocation>
    <subcellularLocation>
        <location evidence="1">Cell membrane</location>
        <topology evidence="1">Multi-pass membrane protein</topology>
    </subcellularLocation>
</comment>
<keyword evidence="10 11" id="KW-0813">Transport</keyword>
<dbReference type="HAMAP" id="MF_02078">
    <property type="entry name" value="MurJ_MviN"/>
    <property type="match status" value="1"/>
</dbReference>
<feature type="transmembrane region" description="Helical" evidence="10">
    <location>
        <begin position="310"/>
        <end position="330"/>
    </location>
</feature>
<dbReference type="PANTHER" id="PTHR47019:SF1">
    <property type="entry name" value="LIPID II FLIPPASE MURJ"/>
    <property type="match status" value="1"/>
</dbReference>
<comment type="similarity">
    <text evidence="9 10 11">Belongs to the MurJ/MviN family.</text>
</comment>
<evidence type="ECO:0000256" key="10">
    <source>
        <dbReference type="HAMAP-Rule" id="MF_02078"/>
    </source>
</evidence>
<sequence>MKLIKSTGTFSFFTIISRLLGYVRDVLIAVFLGTGSLADAFFVAFRIPNTFRRLFSEGTFNAAFVPSYSSLLSNKKKSQKFAENIFTLLTLGLFFLVLTIEIVMPLFIYLIAPGFEGDYQKMELAITLTRITFPFLIFISLASFFSAILNSHNKFAIASAAPIILNILLIGVLFLGNILNDQLVYYLSYAVTISGILQFIFLYFFVKKYFSFKVSLSFKINDKIKKFFRKLLPSIFSSGVTQINILVGTIIASFQASAVSYLYYADRIYQINLAIAGIAIGTVILPQLSKHVKSKKKEKIKLIQNKALELSLFLSIPASIALLIASEEIISSLFGYGSFDEESVKNSGKALFYFAIGLPAFSIIKVFSAFFFARHNTKIPFYISLLSVLLNILISIIFFQEVGFIIIPIATTISSWFNAILLFIFLKVKNLFSFNLIFIDRFIKILMSSILMGVFFYYVIYFFNDKLFYEASFKAIYLVGVVLFGLMFYLSISILIKAFKRSDINLNY</sequence>
<keyword evidence="5 10" id="KW-0573">Peptidoglycan synthesis</keyword>
<dbReference type="PRINTS" id="PR01806">
    <property type="entry name" value="VIRFACTRMVIN"/>
</dbReference>
<dbReference type="RefSeq" id="WP_169035763.1">
    <property type="nucleotide sequence ID" value="NZ_LANA01000001.1"/>
</dbReference>
<feature type="transmembrane region" description="Helical" evidence="10">
    <location>
        <begin position="26"/>
        <end position="45"/>
    </location>
</feature>
<keyword evidence="2 10" id="KW-1003">Cell membrane</keyword>